<evidence type="ECO:0000256" key="5">
    <source>
        <dbReference type="ARBA" id="ARBA00022786"/>
    </source>
</evidence>
<dbReference type="GO" id="GO:0005634">
    <property type="term" value="C:nucleus"/>
    <property type="evidence" value="ECO:0007669"/>
    <property type="project" value="TreeGrafter"/>
</dbReference>
<comment type="caution">
    <text evidence="10">The sequence shown here is derived from an EMBL/GenBank/DDBJ whole genome shotgun (WGS) entry which is preliminary data.</text>
</comment>
<feature type="compositionally biased region" description="Pro residues" evidence="8">
    <location>
        <begin position="291"/>
        <end position="305"/>
    </location>
</feature>
<dbReference type="GO" id="GO:0004843">
    <property type="term" value="F:cysteine-type deubiquitinase activity"/>
    <property type="evidence" value="ECO:0007669"/>
    <property type="project" value="UniProtKB-EC"/>
</dbReference>
<comment type="catalytic activity">
    <reaction evidence="1">
        <text>Thiol-dependent hydrolysis of ester, thioester, amide, peptide and isopeptide bonds formed by the C-terminal Gly of ubiquitin (a 76-residue protein attached to proteins as an intracellular targeting signal).</text>
        <dbReference type="EC" id="3.4.19.12"/>
    </reaction>
</comment>
<feature type="compositionally biased region" description="Low complexity" evidence="8">
    <location>
        <begin position="362"/>
        <end position="371"/>
    </location>
</feature>
<organism evidence="10 11">
    <name type="scientific">Paramarasmius palmivorus</name>
    <dbReference type="NCBI Taxonomy" id="297713"/>
    <lineage>
        <taxon>Eukaryota</taxon>
        <taxon>Fungi</taxon>
        <taxon>Dikarya</taxon>
        <taxon>Basidiomycota</taxon>
        <taxon>Agaricomycotina</taxon>
        <taxon>Agaricomycetes</taxon>
        <taxon>Agaricomycetidae</taxon>
        <taxon>Agaricales</taxon>
        <taxon>Marasmiineae</taxon>
        <taxon>Marasmiaceae</taxon>
        <taxon>Paramarasmius</taxon>
    </lineage>
</organism>
<dbReference type="PROSITE" id="PS50235">
    <property type="entry name" value="USP_3"/>
    <property type="match status" value="1"/>
</dbReference>
<feature type="compositionally biased region" description="Low complexity" evidence="8">
    <location>
        <begin position="378"/>
        <end position="388"/>
    </location>
</feature>
<feature type="domain" description="USP" evidence="9">
    <location>
        <begin position="26"/>
        <end position="1039"/>
    </location>
</feature>
<protein>
    <recommendedName>
        <fullName evidence="3">ubiquitinyl hydrolase 1</fullName>
        <ecNumber evidence="3">3.4.19.12</ecNumber>
    </recommendedName>
</protein>
<dbReference type="Proteomes" id="UP001383192">
    <property type="component" value="Unassembled WGS sequence"/>
</dbReference>
<accession>A0AAW0D5P1</accession>
<feature type="compositionally biased region" description="Acidic residues" evidence="8">
    <location>
        <begin position="803"/>
        <end position="821"/>
    </location>
</feature>
<evidence type="ECO:0000256" key="8">
    <source>
        <dbReference type="SAM" id="MobiDB-lite"/>
    </source>
</evidence>
<gene>
    <name evidence="10" type="ORF">VNI00_006246</name>
</gene>
<feature type="compositionally biased region" description="Low complexity" evidence="8">
    <location>
        <begin position="406"/>
        <end position="419"/>
    </location>
</feature>
<dbReference type="PROSITE" id="PS00972">
    <property type="entry name" value="USP_1"/>
    <property type="match status" value="1"/>
</dbReference>
<evidence type="ECO:0000259" key="9">
    <source>
        <dbReference type="PROSITE" id="PS50235"/>
    </source>
</evidence>
<evidence type="ECO:0000256" key="6">
    <source>
        <dbReference type="ARBA" id="ARBA00022801"/>
    </source>
</evidence>
<name>A0AAW0D5P1_9AGAR</name>
<feature type="compositionally biased region" description="Acidic residues" evidence="8">
    <location>
        <begin position="651"/>
        <end position="661"/>
    </location>
</feature>
<evidence type="ECO:0000256" key="3">
    <source>
        <dbReference type="ARBA" id="ARBA00012759"/>
    </source>
</evidence>
<dbReference type="EMBL" id="JAYKXP010000018">
    <property type="protein sequence ID" value="KAK7047918.1"/>
    <property type="molecule type" value="Genomic_DNA"/>
</dbReference>
<dbReference type="PANTHER" id="PTHR24006">
    <property type="entry name" value="UBIQUITIN CARBOXYL-TERMINAL HYDROLASE"/>
    <property type="match status" value="1"/>
</dbReference>
<dbReference type="SUPFAM" id="SSF54001">
    <property type="entry name" value="Cysteine proteinases"/>
    <property type="match status" value="1"/>
</dbReference>
<feature type="compositionally biased region" description="Basic and acidic residues" evidence="8">
    <location>
        <begin position="275"/>
        <end position="288"/>
    </location>
</feature>
<evidence type="ECO:0000313" key="10">
    <source>
        <dbReference type="EMBL" id="KAK7047918.1"/>
    </source>
</evidence>
<comment type="similarity">
    <text evidence="2">Belongs to the peptidase C19 family.</text>
</comment>
<dbReference type="InterPro" id="IPR028889">
    <property type="entry name" value="USP"/>
</dbReference>
<feature type="compositionally biased region" description="Gly residues" evidence="8">
    <location>
        <begin position="64"/>
        <end position="73"/>
    </location>
</feature>
<dbReference type="GO" id="GO:0005829">
    <property type="term" value="C:cytosol"/>
    <property type="evidence" value="ECO:0007669"/>
    <property type="project" value="TreeGrafter"/>
</dbReference>
<reference evidence="10 11" key="1">
    <citation type="submission" date="2024-01" db="EMBL/GenBank/DDBJ databases">
        <title>A draft genome for a cacao thread blight-causing isolate of Paramarasmius palmivorus.</title>
        <authorList>
            <person name="Baruah I.K."/>
            <person name="Bukari Y."/>
            <person name="Amoako-Attah I."/>
            <person name="Meinhardt L.W."/>
            <person name="Bailey B.A."/>
            <person name="Cohen S.P."/>
        </authorList>
    </citation>
    <scope>NUCLEOTIDE SEQUENCE [LARGE SCALE GENOMIC DNA]</scope>
    <source>
        <strain evidence="10 11">GH-12</strain>
    </source>
</reference>
<keyword evidence="5" id="KW-0833">Ubl conjugation pathway</keyword>
<feature type="compositionally biased region" description="Low complexity" evidence="8">
    <location>
        <begin position="448"/>
        <end position="467"/>
    </location>
</feature>
<feature type="compositionally biased region" description="Polar residues" evidence="8">
    <location>
        <begin position="486"/>
        <end position="495"/>
    </location>
</feature>
<proteinExistence type="inferred from homology"/>
<dbReference type="InterPro" id="IPR038765">
    <property type="entry name" value="Papain-like_cys_pep_sf"/>
</dbReference>
<feature type="compositionally biased region" description="Basic residues" evidence="8">
    <location>
        <begin position="552"/>
        <end position="562"/>
    </location>
</feature>
<feature type="compositionally biased region" description="Polar residues" evidence="8">
    <location>
        <begin position="823"/>
        <end position="845"/>
    </location>
</feature>
<dbReference type="InterPro" id="IPR018200">
    <property type="entry name" value="USP_CS"/>
</dbReference>
<keyword evidence="4" id="KW-0645">Protease</keyword>
<feature type="compositionally biased region" description="Polar residues" evidence="8">
    <location>
        <begin position="688"/>
        <end position="699"/>
    </location>
</feature>
<feature type="compositionally biased region" description="Low complexity" evidence="8">
    <location>
        <begin position="774"/>
        <end position="784"/>
    </location>
</feature>
<dbReference type="AlphaFoldDB" id="A0AAW0D5P1"/>
<evidence type="ECO:0000256" key="1">
    <source>
        <dbReference type="ARBA" id="ARBA00000707"/>
    </source>
</evidence>
<sequence length="1040" mass="113056">MPKPKQPTPQELYRARKAQEEAYLPPGLLNHGNTCFMNSVLQGLIATKTLHGAVLNSGPSGSSQGQGNGGQEGAGDAEGRVTRSRIPPILTPHEGFPTPISDAFLNFMVRAWDVQSTRRRESLSPRFLLTTLGRKYDQYLDFAQQDAHEFLRILLDAMRMEEVDIIKKRHPRQRPLRRQGTLKPLPAPSLQPQTSPIQAQDEEPPIPLPDTLFSGILTSILVCQKCKHISQTYEDFSDLSLSLKPEENRVGRRERFRRLVGKVSAMGAMGKSKPNGKEKEKEPRRSDTIKPAPPAPAPLQPPPTPSALQIVRSSSVPPSPHPNTLEPVSEDGGRRRSWDAAPLSPSPPSGLHSEDEDAVLVPHPDSNSSPHPHVEFVTTTTMDSSSSSQAKEKERSLNWGEKLGRRISSSMGLSRSGSLKAKKRRSRSGSVANAQPMPTPNTDAVIDISPLSTLTTTTSIESTGTPEIRLISPGGEDGDATVRPRSATTSQQPQVGSAGEDGVKMDPKPKKPRPKSLSPAPSYPAPVPGPRTALPLTNGVKGGEVKEEIHVKRSKSPKPPKPTRKETAFLREVMADHPSHSSHSHHSQWGDMKNWGDVRNWTSGSNGSIGGVSVEDCLRMFTAVEVLDGENMVGCRRCWKVREGWYQDSDSSSDDSEDEGEREGVDVDATPVPNPQMTPQIPSPRPTPQISTSTYLPHSVSSPVLASPVQAQELDYDLHPVPPLPILRSFSSHSLPPTSPVDGEVTARPGFSFPGTGNSSTDVLYDARNGAGDSSSLLSVPSISRSRKSSLTDEESSVVLSSTEDEVSDSSGASDDEDGDESTQATTPNPSISHPSLPQQPPAATNSPNPQKSKKPKKPKPTLLRPAYKRYLIHTPPPVLVIHLKRFQQTASSPFAMSFGAGFGGSGFKKLDDYVRFPEYLDLRGYLAPKREEFGLPVKGAVKSGEGSGSGKKEKGKDKEKCMYRLYAVVVHIGNMLGGHYVAYTALPSPPAPSEGGEKKGEKEKEERQWAYISDTTVRLTTLEEVLKTKAYICLYERVS</sequence>
<dbReference type="PROSITE" id="PS00973">
    <property type="entry name" value="USP_2"/>
    <property type="match status" value="1"/>
</dbReference>
<feature type="region of interest" description="Disordered" evidence="8">
    <location>
        <begin position="55"/>
        <end position="79"/>
    </location>
</feature>
<feature type="region of interest" description="Disordered" evidence="8">
    <location>
        <begin position="646"/>
        <end position="699"/>
    </location>
</feature>
<dbReference type="GO" id="GO:0006508">
    <property type="term" value="P:proteolysis"/>
    <property type="evidence" value="ECO:0007669"/>
    <property type="project" value="UniProtKB-KW"/>
</dbReference>
<feature type="region of interest" description="Disordered" evidence="8">
    <location>
        <begin position="169"/>
        <end position="205"/>
    </location>
</feature>
<keyword evidence="11" id="KW-1185">Reference proteome</keyword>
<dbReference type="GO" id="GO:0016579">
    <property type="term" value="P:protein deubiquitination"/>
    <property type="evidence" value="ECO:0007669"/>
    <property type="project" value="InterPro"/>
</dbReference>
<evidence type="ECO:0000256" key="2">
    <source>
        <dbReference type="ARBA" id="ARBA00009085"/>
    </source>
</evidence>
<dbReference type="EC" id="3.4.19.12" evidence="3"/>
<evidence type="ECO:0000313" key="11">
    <source>
        <dbReference type="Proteomes" id="UP001383192"/>
    </source>
</evidence>
<keyword evidence="7" id="KW-0788">Thiol protease</keyword>
<dbReference type="Gene3D" id="3.90.70.10">
    <property type="entry name" value="Cysteine proteinases"/>
    <property type="match status" value="2"/>
</dbReference>
<dbReference type="InterPro" id="IPR001394">
    <property type="entry name" value="Peptidase_C19_UCH"/>
</dbReference>
<evidence type="ECO:0000256" key="4">
    <source>
        <dbReference type="ARBA" id="ARBA00022670"/>
    </source>
</evidence>
<dbReference type="InterPro" id="IPR050164">
    <property type="entry name" value="Peptidase_C19"/>
</dbReference>
<feature type="compositionally biased region" description="Pro residues" evidence="8">
    <location>
        <begin position="672"/>
        <end position="687"/>
    </location>
</feature>
<feature type="region of interest" description="Disordered" evidence="8">
    <location>
        <begin position="261"/>
        <end position="567"/>
    </location>
</feature>
<feature type="region of interest" description="Disordered" evidence="8">
    <location>
        <begin position="735"/>
        <end position="862"/>
    </location>
</feature>
<evidence type="ECO:0000256" key="7">
    <source>
        <dbReference type="ARBA" id="ARBA00022807"/>
    </source>
</evidence>
<keyword evidence="6" id="KW-0378">Hydrolase</keyword>
<dbReference type="PANTHER" id="PTHR24006:SF888">
    <property type="entry name" value="UBIQUITIN CARBOXYL-TERMINAL HYDROLASE 30"/>
    <property type="match status" value="1"/>
</dbReference>
<dbReference type="Pfam" id="PF00443">
    <property type="entry name" value="UCH"/>
    <property type="match status" value="1"/>
</dbReference>